<keyword evidence="5" id="KW-1185">Reference proteome</keyword>
<gene>
    <name evidence="4" type="ORF">LSG31_08210</name>
</gene>
<dbReference type="PANTHER" id="PTHR32347:SF27">
    <property type="entry name" value="RND EFFLUX PUMP MEMBRANE FUSION PROTEIN BARREL-SANDWICH DOMAIN-CONTAINING PROTEIN"/>
    <property type="match status" value="1"/>
</dbReference>
<evidence type="ECO:0000313" key="5">
    <source>
        <dbReference type="Proteomes" id="UP000830167"/>
    </source>
</evidence>
<dbReference type="InterPro" id="IPR050465">
    <property type="entry name" value="UPF0194_transport"/>
</dbReference>
<evidence type="ECO:0000256" key="1">
    <source>
        <dbReference type="ARBA" id="ARBA00004196"/>
    </source>
</evidence>
<dbReference type="Gene3D" id="2.40.30.170">
    <property type="match status" value="1"/>
</dbReference>
<sequence>MNRKLILSAILTVIVLLGAGIGGYFWYESTHFVSTDDARISGNEYRVMPQIPGQLTHIYVHEGQNVTQNEVIGEQDTSNLDPSMINKALLRAPITGTIVKWFSKENEMVSPGQPVALMMNMKKLYVESDIEETYIDKVKLGEPVDITVDMLGGETLHGRVMKIYKASDATFSLLPAINTSGNFNKVTQRVPIEISIDDLPAGQTVLPGTNVEVKIHIQ</sequence>
<dbReference type="InterPro" id="IPR058634">
    <property type="entry name" value="AaeA-lik-b-barrel"/>
</dbReference>
<organism evidence="4 5">
    <name type="scientific">Fodinisporobacter ferrooxydans</name>
    <dbReference type="NCBI Taxonomy" id="2901836"/>
    <lineage>
        <taxon>Bacteria</taxon>
        <taxon>Bacillati</taxon>
        <taxon>Bacillota</taxon>
        <taxon>Bacilli</taxon>
        <taxon>Bacillales</taxon>
        <taxon>Alicyclobacillaceae</taxon>
        <taxon>Fodinisporobacter</taxon>
    </lineage>
</organism>
<dbReference type="RefSeq" id="WP_347438853.1">
    <property type="nucleotide sequence ID" value="NZ_CP089291.1"/>
</dbReference>
<feature type="domain" description="p-hydroxybenzoic acid efflux pump subunit AaeA-like beta-barrel" evidence="3">
    <location>
        <begin position="124"/>
        <end position="216"/>
    </location>
</feature>
<comment type="subcellular location">
    <subcellularLocation>
        <location evidence="1">Cell envelope</location>
    </subcellularLocation>
</comment>
<dbReference type="Pfam" id="PF25963">
    <property type="entry name" value="Beta-barrel_AAEA"/>
    <property type="match status" value="1"/>
</dbReference>
<dbReference type="InterPro" id="IPR011053">
    <property type="entry name" value="Single_hybrid_motif"/>
</dbReference>
<evidence type="ECO:0000259" key="3">
    <source>
        <dbReference type="Pfam" id="PF25963"/>
    </source>
</evidence>
<evidence type="ECO:0000256" key="2">
    <source>
        <dbReference type="ARBA" id="ARBA00023054"/>
    </source>
</evidence>
<dbReference type="Proteomes" id="UP000830167">
    <property type="component" value="Chromosome"/>
</dbReference>
<proteinExistence type="predicted"/>
<name>A0ABY4CRX2_9BACL</name>
<dbReference type="SUPFAM" id="SSF51230">
    <property type="entry name" value="Single hybrid motif"/>
    <property type="match status" value="1"/>
</dbReference>
<keyword evidence="2" id="KW-0175">Coiled coil</keyword>
<accession>A0ABY4CRX2</accession>
<dbReference type="PANTHER" id="PTHR32347">
    <property type="entry name" value="EFFLUX SYSTEM COMPONENT YKNX-RELATED"/>
    <property type="match status" value="1"/>
</dbReference>
<protein>
    <submittedName>
        <fullName evidence="4">Efflux RND transporter periplasmic adaptor subunit</fullName>
    </submittedName>
</protein>
<dbReference type="EMBL" id="CP089291">
    <property type="protein sequence ID" value="UOF92167.1"/>
    <property type="molecule type" value="Genomic_DNA"/>
</dbReference>
<reference evidence="4" key="1">
    <citation type="submission" date="2021-12" db="EMBL/GenBank/DDBJ databases">
        <title>Alicyclobacillaceae gen. nov., sp. nov., isolated from chalcocite enrichment system.</title>
        <authorList>
            <person name="Jiang Z."/>
        </authorList>
    </citation>
    <scope>NUCLEOTIDE SEQUENCE</scope>
    <source>
        <strain evidence="4">MYW30-H2</strain>
    </source>
</reference>
<evidence type="ECO:0000313" key="4">
    <source>
        <dbReference type="EMBL" id="UOF92167.1"/>
    </source>
</evidence>